<dbReference type="Proteomes" id="UP000317355">
    <property type="component" value="Unassembled WGS sequence"/>
</dbReference>
<protein>
    <submittedName>
        <fullName evidence="2">Invasion associated locus B family protein</fullName>
    </submittedName>
</protein>
<dbReference type="Gene3D" id="2.60.40.1880">
    <property type="entry name" value="Invasion associated locus B (IalB) protein"/>
    <property type="match status" value="1"/>
</dbReference>
<evidence type="ECO:0000313" key="3">
    <source>
        <dbReference type="Proteomes" id="UP000317355"/>
    </source>
</evidence>
<dbReference type="Pfam" id="PF06776">
    <property type="entry name" value="IalB"/>
    <property type="match status" value="1"/>
</dbReference>
<proteinExistence type="predicted"/>
<feature type="signal peptide" evidence="1">
    <location>
        <begin position="1"/>
        <end position="24"/>
    </location>
</feature>
<reference evidence="2 3" key="1">
    <citation type="submission" date="2019-07" db="EMBL/GenBank/DDBJ databases">
        <title>The pathways for chlorine oxyanion respiration interact through the shared metabolite chlorate.</title>
        <authorList>
            <person name="Barnum T.P."/>
            <person name="Cheng Y."/>
            <person name="Hill K.A."/>
            <person name="Lucas L.N."/>
            <person name="Carlson H.K."/>
            <person name="Coates J.D."/>
        </authorList>
    </citation>
    <scope>NUCLEOTIDE SEQUENCE [LARGE SCALE GENOMIC DNA]</scope>
    <source>
        <strain evidence="2">BK-3</strain>
    </source>
</reference>
<evidence type="ECO:0000313" key="2">
    <source>
        <dbReference type="EMBL" id="TVT59635.1"/>
    </source>
</evidence>
<dbReference type="InterPro" id="IPR038696">
    <property type="entry name" value="IalB_sf"/>
</dbReference>
<accession>A0A558DF27</accession>
<name>A0A558DF27_9GAMM</name>
<dbReference type="AlphaFoldDB" id="A0A558DF27"/>
<comment type="caution">
    <text evidence="2">The sequence shown here is derived from an EMBL/GenBank/DDBJ whole genome shotgun (WGS) entry which is preliminary data.</text>
</comment>
<sequence>MLRRGYVIALLMVVSVLLPLALMAEETAGEEAKGETFGDWGKRCETPKEGGDEICFIFQQLKVKENNQTILFVTMGIAPNGKGPVMVLTAPLGVALQAGMQLQVGEEGEPIRAAYNLCLTNGCRASLLLDEKLLEAMKGGEKLFVAFANAQGKGIKLAVSLKGFTDASNSLQ</sequence>
<evidence type="ECO:0000256" key="1">
    <source>
        <dbReference type="SAM" id="SignalP"/>
    </source>
</evidence>
<gene>
    <name evidence="2" type="ORF">FHK82_01255</name>
</gene>
<dbReference type="EMBL" id="VMRY01000003">
    <property type="protein sequence ID" value="TVT59635.1"/>
    <property type="molecule type" value="Genomic_DNA"/>
</dbReference>
<feature type="chain" id="PRO_5021907141" evidence="1">
    <location>
        <begin position="25"/>
        <end position="172"/>
    </location>
</feature>
<dbReference type="InterPro" id="IPR010642">
    <property type="entry name" value="Invasion_prot_B"/>
</dbReference>
<organism evidence="2 3">
    <name type="scientific">Sedimenticola thiotaurini</name>
    <dbReference type="NCBI Taxonomy" id="1543721"/>
    <lineage>
        <taxon>Bacteria</taxon>
        <taxon>Pseudomonadati</taxon>
        <taxon>Pseudomonadota</taxon>
        <taxon>Gammaproteobacteria</taxon>
        <taxon>Chromatiales</taxon>
        <taxon>Sedimenticolaceae</taxon>
        <taxon>Sedimenticola</taxon>
    </lineage>
</organism>
<keyword evidence="1" id="KW-0732">Signal</keyword>